<name>A0A3N4NN16_9GAMM</name>
<comment type="caution">
    <text evidence="1">The sequence shown here is derived from an EMBL/GenBank/DDBJ whole genome shotgun (WGS) entry which is preliminary data.</text>
</comment>
<dbReference type="RefSeq" id="WP_123802620.1">
    <property type="nucleotide sequence ID" value="NZ_RMVG01000020.1"/>
</dbReference>
<organism evidence="1 2">
    <name type="scientific">Candidatus Pantoea deserta</name>
    <dbReference type="NCBI Taxonomy" id="1869313"/>
    <lineage>
        <taxon>Bacteria</taxon>
        <taxon>Pseudomonadati</taxon>
        <taxon>Pseudomonadota</taxon>
        <taxon>Gammaproteobacteria</taxon>
        <taxon>Enterobacterales</taxon>
        <taxon>Erwiniaceae</taxon>
        <taxon>Pantoea</taxon>
    </lineage>
</organism>
<reference evidence="1 2" key="1">
    <citation type="submission" date="2018-11" db="EMBL/GenBank/DDBJ databases">
        <title>Whole genome sequencing of Pantoea sp. RIT388.</title>
        <authorList>
            <person name="Gan H.M."/>
            <person name="Hudson A.O."/>
        </authorList>
    </citation>
    <scope>NUCLEOTIDE SEQUENCE [LARGE SCALE GENOMIC DNA]</scope>
    <source>
        <strain evidence="1 2">RIT388</strain>
    </source>
</reference>
<accession>A0A3N4NN16</accession>
<dbReference type="AlphaFoldDB" id="A0A3N4NN16"/>
<sequence length="155" mass="16761">MKDSAPEQKAAAVKAVLKHFPDWSEATKQHLRNIRDAGWAGSYDATLCLTYPATKVNIQLQVASPGNNIFKGQAVNTLNQPLNDPGGTGTLFYDDFDELLTEGTDVYIYPNADDGPSSQFLVIIFCDSSSLYGLFTYSDIQSLEGNAVGGTGVWS</sequence>
<evidence type="ECO:0000313" key="1">
    <source>
        <dbReference type="EMBL" id="RPD95887.1"/>
    </source>
</evidence>
<dbReference type="EMBL" id="RMVG01000020">
    <property type="protein sequence ID" value="RPD95887.1"/>
    <property type="molecule type" value="Genomic_DNA"/>
</dbReference>
<dbReference type="Gene3D" id="2.40.128.480">
    <property type="entry name" value="Rhodococcus equi virulence-associated protein"/>
    <property type="match status" value="1"/>
</dbReference>
<dbReference type="OrthoDB" id="6636390at2"/>
<keyword evidence="2" id="KW-1185">Reference proteome</keyword>
<proteinExistence type="predicted"/>
<dbReference type="InterPro" id="IPR038625">
    <property type="entry name" value="R_equi_Vir_sf"/>
</dbReference>
<dbReference type="Proteomes" id="UP000281332">
    <property type="component" value="Unassembled WGS sequence"/>
</dbReference>
<evidence type="ECO:0000313" key="2">
    <source>
        <dbReference type="Proteomes" id="UP000281332"/>
    </source>
</evidence>
<protein>
    <submittedName>
        <fullName evidence="1">Uncharacterized protein</fullName>
    </submittedName>
</protein>
<gene>
    <name evidence="1" type="ORF">BBB56_19785</name>
</gene>